<feature type="domain" description="CusB-like beta-barrel" evidence="3">
    <location>
        <begin position="243"/>
        <end position="329"/>
    </location>
</feature>
<organism evidence="4 5">
    <name type="scientific">Pseudodesulfovibrio karagichevae</name>
    <dbReference type="NCBI Taxonomy" id="3239305"/>
    <lineage>
        <taxon>Bacteria</taxon>
        <taxon>Pseudomonadati</taxon>
        <taxon>Thermodesulfobacteriota</taxon>
        <taxon>Desulfovibrionia</taxon>
        <taxon>Desulfovibrionales</taxon>
        <taxon>Desulfovibrionaceae</taxon>
    </lineage>
</organism>
<comment type="caution">
    <text evidence="4">The sequence shown here is derived from an EMBL/GenBank/DDBJ whole genome shotgun (WGS) entry which is preliminary data.</text>
</comment>
<dbReference type="InterPro" id="IPR059052">
    <property type="entry name" value="HH_YbhG-like"/>
</dbReference>
<dbReference type="InterPro" id="IPR011053">
    <property type="entry name" value="Single_hybrid_motif"/>
</dbReference>
<keyword evidence="1" id="KW-0175">Coiled coil</keyword>
<dbReference type="Pfam" id="PF25881">
    <property type="entry name" value="HH_YBHG"/>
    <property type="match status" value="1"/>
</dbReference>
<gene>
    <name evidence="4" type="ORF">AB6M95_10955</name>
</gene>
<feature type="coiled-coil region" evidence="1">
    <location>
        <begin position="142"/>
        <end position="202"/>
    </location>
</feature>
<proteinExistence type="predicted"/>
<evidence type="ECO:0000259" key="3">
    <source>
        <dbReference type="Pfam" id="PF25954"/>
    </source>
</evidence>
<dbReference type="Gene3D" id="2.40.50.100">
    <property type="match status" value="1"/>
</dbReference>
<dbReference type="PANTHER" id="PTHR30438:SF2">
    <property type="entry name" value="MEMBRANE PROTEIN"/>
    <property type="match status" value="1"/>
</dbReference>
<dbReference type="Pfam" id="PF25954">
    <property type="entry name" value="Beta-barrel_RND_2"/>
    <property type="match status" value="1"/>
</dbReference>
<dbReference type="Gene3D" id="2.40.30.170">
    <property type="match status" value="1"/>
</dbReference>
<evidence type="ECO:0000256" key="1">
    <source>
        <dbReference type="SAM" id="Coils"/>
    </source>
</evidence>
<feature type="domain" description="YbhG-like alpha-helical hairpin" evidence="2">
    <location>
        <begin position="84"/>
        <end position="204"/>
    </location>
</feature>
<reference evidence="4 5" key="1">
    <citation type="submission" date="2024-08" db="EMBL/GenBank/DDBJ databases">
        <title>Sulfate-reducing bacteria isolated from formation water of the oil field in Kazakhstan and description of Pseudodesulfovibrio sp.</title>
        <authorList>
            <person name="Bidzhieva S.K."/>
            <person name="Tourova T.P."/>
            <person name="Grouzdev D.S."/>
            <person name="Beletsky A.V."/>
            <person name="Sokolova D.S."/>
            <person name="Samigullina S.R."/>
            <person name="Poltaraus A.B."/>
            <person name="Avtukh A.N."/>
            <person name="Tereshina V.M."/>
            <person name="Zhaparov N.S."/>
            <person name="Mardanov A.V."/>
            <person name="Nazina T.N."/>
        </authorList>
    </citation>
    <scope>NUCLEOTIDE SEQUENCE [LARGE SCALE GENOMIC DNA]</scope>
    <source>
        <strain evidence="4 5">9FUS</strain>
    </source>
</reference>
<accession>A0ABV4K2Z0</accession>
<name>A0ABV4K2Z0_9BACT</name>
<dbReference type="SUPFAM" id="SSF51230">
    <property type="entry name" value="Single hybrid motif"/>
    <property type="match status" value="1"/>
</dbReference>
<evidence type="ECO:0000259" key="2">
    <source>
        <dbReference type="Pfam" id="PF25881"/>
    </source>
</evidence>
<dbReference type="Gene3D" id="1.10.287.470">
    <property type="entry name" value="Helix hairpin bin"/>
    <property type="match status" value="1"/>
</dbReference>
<sequence>MRRIVIIILAVVLLGGGGYWAYRMFCPECADTGPLVLYGNVDIRQVNLAFKDSERIQNVLVEEGDVVEQGQELARLQTQRLEAQIKAVQAGADAQKYVVIQLENGSRPEEIQQALAEERQALAEQNLTKRTFDRQSRLLKSGANAQQDLDDARAQYDVARAKYQVAVQNRILMEKGARWEEIASAKASLNKLEADLDVLNVQLAESKLYAPTKAVVRSRNLEPGDMASPQSPVFTLGVMDPKWVRAYVPEDKLGLLKPGMRGYATADSWPDRRFEGWVGFISSTAEFTPRSVETPELRTSLVYEVRLNVHDLENVLRLGMPVTVHFEPQADSAAQPADGN</sequence>
<dbReference type="PANTHER" id="PTHR30438">
    <property type="entry name" value="36 KDA ANTIGEN-RELATED"/>
    <property type="match status" value="1"/>
</dbReference>
<keyword evidence="5" id="KW-1185">Reference proteome</keyword>
<dbReference type="EMBL" id="JBGLYH010000028">
    <property type="protein sequence ID" value="MEZ7197270.1"/>
    <property type="molecule type" value="Genomic_DNA"/>
</dbReference>
<evidence type="ECO:0000313" key="5">
    <source>
        <dbReference type="Proteomes" id="UP001568698"/>
    </source>
</evidence>
<evidence type="ECO:0000313" key="4">
    <source>
        <dbReference type="EMBL" id="MEZ7197270.1"/>
    </source>
</evidence>
<dbReference type="InterPro" id="IPR058792">
    <property type="entry name" value="Beta-barrel_RND_2"/>
</dbReference>
<dbReference type="Proteomes" id="UP001568698">
    <property type="component" value="Unassembled WGS sequence"/>
</dbReference>
<protein>
    <submittedName>
        <fullName evidence="4">HlyD family efflux transporter periplasmic adaptor subunit</fullName>
    </submittedName>
</protein>
<dbReference type="RefSeq" id="WP_371386791.1">
    <property type="nucleotide sequence ID" value="NZ_JBGLYH010000028.1"/>
</dbReference>